<dbReference type="AlphaFoldDB" id="A0A7S3K4T7"/>
<accession>A0A7S3K4T7</accession>
<feature type="region of interest" description="Disordered" evidence="2">
    <location>
        <begin position="90"/>
        <end position="110"/>
    </location>
</feature>
<dbReference type="Gene3D" id="3.30.230.30">
    <property type="entry name" value="Impact, N-terminal domain"/>
    <property type="match status" value="1"/>
</dbReference>
<dbReference type="InterPro" id="IPR036956">
    <property type="entry name" value="Impact_N_sf"/>
</dbReference>
<organism evidence="4">
    <name type="scientific">Aureoumbra lagunensis</name>
    <dbReference type="NCBI Taxonomy" id="44058"/>
    <lineage>
        <taxon>Eukaryota</taxon>
        <taxon>Sar</taxon>
        <taxon>Stramenopiles</taxon>
        <taxon>Ochrophyta</taxon>
        <taxon>Pelagophyceae</taxon>
        <taxon>Pelagomonadales</taxon>
        <taxon>Aureoumbra</taxon>
    </lineage>
</organism>
<reference evidence="4" key="1">
    <citation type="submission" date="2021-01" db="EMBL/GenBank/DDBJ databases">
        <authorList>
            <person name="Corre E."/>
            <person name="Pelletier E."/>
            <person name="Niang G."/>
            <person name="Scheremetjew M."/>
            <person name="Finn R."/>
            <person name="Kale V."/>
            <person name="Holt S."/>
            <person name="Cochrane G."/>
            <person name="Meng A."/>
            <person name="Brown T."/>
            <person name="Cohen L."/>
        </authorList>
    </citation>
    <scope>NUCLEOTIDE SEQUENCE</scope>
    <source>
        <strain evidence="4">CCMP1510</strain>
    </source>
</reference>
<dbReference type="InterPro" id="IPR001498">
    <property type="entry name" value="Impact_N"/>
</dbReference>
<dbReference type="PANTHER" id="PTHR16301">
    <property type="entry name" value="IMPACT-RELATED"/>
    <property type="match status" value="1"/>
</dbReference>
<name>A0A7S3K4T7_9STRA</name>
<protein>
    <recommendedName>
        <fullName evidence="3">Impact N-terminal domain-containing protein</fullName>
    </recommendedName>
</protein>
<feature type="domain" description="Impact N-terminal" evidence="3">
    <location>
        <begin position="50"/>
        <end position="152"/>
    </location>
</feature>
<evidence type="ECO:0000256" key="2">
    <source>
        <dbReference type="SAM" id="MobiDB-lite"/>
    </source>
</evidence>
<dbReference type="EMBL" id="HBIJ01023679">
    <property type="protein sequence ID" value="CAE0374861.1"/>
    <property type="molecule type" value="Transcribed_RNA"/>
</dbReference>
<dbReference type="GO" id="GO:0005737">
    <property type="term" value="C:cytoplasm"/>
    <property type="evidence" value="ECO:0007669"/>
    <property type="project" value="TreeGrafter"/>
</dbReference>
<comment type="similarity">
    <text evidence="1">Belongs to the IMPACT family.</text>
</comment>
<evidence type="ECO:0000256" key="1">
    <source>
        <dbReference type="ARBA" id="ARBA00007665"/>
    </source>
</evidence>
<dbReference type="PANTHER" id="PTHR16301:SF20">
    <property type="entry name" value="IMPACT FAMILY MEMBER YIGZ"/>
    <property type="match status" value="1"/>
</dbReference>
<dbReference type="Pfam" id="PF01205">
    <property type="entry name" value="Impact_N"/>
    <property type="match status" value="1"/>
</dbReference>
<sequence>MRRCLLCLTIQASTQFTDKIQNSVVGYFWRRSASRIQVEEKVVQIEYEIKRSRFVGTAGIARDWDSASSIISAYSDLKARHNCYAWISKSSGRSSDDGEPSGTAGKPIRDAISSQGCNNVVVLVTRYKPSTAPKLGAGGLIRAYGQAARDAVKKLCEINPDILVDEVDSTYSEQKLISLIVPIAHVGKAQQLIASWERSSSQDYAISRLSEEYDATSISIVLSVSEHAAQSLLDEAQRRLGASSLLRLVDSSDYQDR</sequence>
<dbReference type="InterPro" id="IPR023582">
    <property type="entry name" value="Impact"/>
</dbReference>
<evidence type="ECO:0000259" key="3">
    <source>
        <dbReference type="Pfam" id="PF01205"/>
    </source>
</evidence>
<evidence type="ECO:0000313" key="4">
    <source>
        <dbReference type="EMBL" id="CAE0374861.1"/>
    </source>
</evidence>
<dbReference type="InterPro" id="IPR020568">
    <property type="entry name" value="Ribosomal_Su5_D2-typ_SF"/>
</dbReference>
<gene>
    <name evidence="4" type="ORF">ALAG00032_LOCUS15665</name>
</gene>
<dbReference type="GO" id="GO:0006446">
    <property type="term" value="P:regulation of translational initiation"/>
    <property type="evidence" value="ECO:0007669"/>
    <property type="project" value="TreeGrafter"/>
</dbReference>
<dbReference type="SUPFAM" id="SSF54211">
    <property type="entry name" value="Ribosomal protein S5 domain 2-like"/>
    <property type="match status" value="1"/>
</dbReference>
<proteinExistence type="inferred from homology"/>